<dbReference type="PRINTS" id="PR00506">
    <property type="entry name" value="D21N6MTFRASE"/>
</dbReference>
<keyword evidence="4 8" id="KW-0808">Transferase</keyword>
<keyword evidence="5" id="KW-0949">S-adenosyl-L-methionine</keyword>
<comment type="similarity">
    <text evidence="1">Belongs to the N(4)/N(6)-methyltransferase family.</text>
</comment>
<gene>
    <name evidence="8" type="ORF">EDI28_14920</name>
</gene>
<proteinExistence type="inferred from homology"/>
<dbReference type="OrthoDB" id="9816043at2"/>
<dbReference type="InterPro" id="IPR002295">
    <property type="entry name" value="N4/N6-MTase_EcoPI_Mod-like"/>
</dbReference>
<keyword evidence="3 8" id="KW-0489">Methyltransferase</keyword>
<evidence type="ECO:0000313" key="9">
    <source>
        <dbReference type="Proteomes" id="UP000287563"/>
    </source>
</evidence>
<dbReference type="GO" id="GO:0005737">
    <property type="term" value="C:cytoplasm"/>
    <property type="evidence" value="ECO:0007669"/>
    <property type="project" value="TreeGrafter"/>
</dbReference>
<sequence>MQLFKQDAVEWLSTLPDGSVDLLITDPPYESLEKHRAVGTTTRLKKSKGSSNQWFSIFPNQRFEAFFEQVYRVLKKNSHFYLFCDQETMFYIKPIAEQVGFKFWKPIVWDKVAIGMGYHYRARYEFILFFEKGKRKLNNLGIPDVLEEKRVYRGYPTEKPVALIETLIEQSSSEGDIVVDPFFGSGSTMVAASNLNRVPCGSDISSHAHEYLMQRIGMSPDSCSPSNYQSEARF</sequence>
<dbReference type="AlphaFoldDB" id="A0A3S3SYJ5"/>
<name>A0A3S3SYJ5_9GAMM</name>
<evidence type="ECO:0000259" key="7">
    <source>
        <dbReference type="Pfam" id="PF01555"/>
    </source>
</evidence>
<evidence type="ECO:0000256" key="6">
    <source>
        <dbReference type="ARBA" id="ARBA00047942"/>
    </source>
</evidence>
<evidence type="ECO:0000256" key="2">
    <source>
        <dbReference type="ARBA" id="ARBA00011900"/>
    </source>
</evidence>
<dbReference type="EMBL" id="RJLM01000005">
    <property type="protein sequence ID" value="RWX55023.1"/>
    <property type="molecule type" value="Genomic_DNA"/>
</dbReference>
<evidence type="ECO:0000256" key="4">
    <source>
        <dbReference type="ARBA" id="ARBA00022679"/>
    </source>
</evidence>
<comment type="catalytic activity">
    <reaction evidence="6">
        <text>a 2'-deoxyadenosine in DNA + S-adenosyl-L-methionine = an N(6)-methyl-2'-deoxyadenosine in DNA + S-adenosyl-L-homocysteine + H(+)</text>
        <dbReference type="Rhea" id="RHEA:15197"/>
        <dbReference type="Rhea" id="RHEA-COMP:12418"/>
        <dbReference type="Rhea" id="RHEA-COMP:12419"/>
        <dbReference type="ChEBI" id="CHEBI:15378"/>
        <dbReference type="ChEBI" id="CHEBI:57856"/>
        <dbReference type="ChEBI" id="CHEBI:59789"/>
        <dbReference type="ChEBI" id="CHEBI:90615"/>
        <dbReference type="ChEBI" id="CHEBI:90616"/>
        <dbReference type="EC" id="2.1.1.72"/>
    </reaction>
</comment>
<keyword evidence="9" id="KW-1185">Reference proteome</keyword>
<evidence type="ECO:0000256" key="3">
    <source>
        <dbReference type="ARBA" id="ARBA00022603"/>
    </source>
</evidence>
<dbReference type="PANTHER" id="PTHR13370">
    <property type="entry name" value="RNA METHYLASE-RELATED"/>
    <property type="match status" value="1"/>
</dbReference>
<dbReference type="GO" id="GO:0032259">
    <property type="term" value="P:methylation"/>
    <property type="evidence" value="ECO:0007669"/>
    <property type="project" value="UniProtKB-KW"/>
</dbReference>
<dbReference type="InterPro" id="IPR029063">
    <property type="entry name" value="SAM-dependent_MTases_sf"/>
</dbReference>
<dbReference type="GO" id="GO:0008170">
    <property type="term" value="F:N-methyltransferase activity"/>
    <property type="evidence" value="ECO:0007669"/>
    <property type="project" value="InterPro"/>
</dbReference>
<accession>A0A3S3SYJ5</accession>
<evidence type="ECO:0000313" key="8">
    <source>
        <dbReference type="EMBL" id="RWX55023.1"/>
    </source>
</evidence>
<dbReference type="Gene3D" id="3.40.50.150">
    <property type="entry name" value="Vaccinia Virus protein VP39"/>
    <property type="match status" value="1"/>
</dbReference>
<evidence type="ECO:0000256" key="1">
    <source>
        <dbReference type="ARBA" id="ARBA00006594"/>
    </source>
</evidence>
<dbReference type="EC" id="2.1.1.72" evidence="2"/>
<dbReference type="GO" id="GO:0003677">
    <property type="term" value="F:DNA binding"/>
    <property type="evidence" value="ECO:0007669"/>
    <property type="project" value="InterPro"/>
</dbReference>
<dbReference type="PROSITE" id="PS00092">
    <property type="entry name" value="N6_MTASE"/>
    <property type="match status" value="1"/>
</dbReference>
<organism evidence="8 9">
    <name type="scientific">Photobacterium chitinilyticum</name>
    <dbReference type="NCBI Taxonomy" id="2485123"/>
    <lineage>
        <taxon>Bacteria</taxon>
        <taxon>Pseudomonadati</taxon>
        <taxon>Pseudomonadota</taxon>
        <taxon>Gammaproteobacteria</taxon>
        <taxon>Vibrionales</taxon>
        <taxon>Vibrionaceae</taxon>
        <taxon>Photobacterium</taxon>
    </lineage>
</organism>
<feature type="domain" description="DNA methylase N-4/N-6" evidence="7">
    <location>
        <begin position="20"/>
        <end position="212"/>
    </location>
</feature>
<comment type="caution">
    <text evidence="8">The sequence shown here is derived from an EMBL/GenBank/DDBJ whole genome shotgun (WGS) entry which is preliminary data.</text>
</comment>
<dbReference type="GO" id="GO:0009007">
    <property type="term" value="F:site-specific DNA-methyltransferase (adenine-specific) activity"/>
    <property type="evidence" value="ECO:0007669"/>
    <property type="project" value="UniProtKB-EC"/>
</dbReference>
<reference evidence="8 9" key="1">
    <citation type="submission" date="2018-11" db="EMBL/GenBank/DDBJ databases">
        <title>Photobacterium sp. BEI247 sp. nov., a marine bacterium isolated from Yongle Blue Hole in the South China Sea.</title>
        <authorList>
            <person name="Wang X."/>
        </authorList>
    </citation>
    <scope>NUCLEOTIDE SEQUENCE [LARGE SCALE GENOMIC DNA]</scope>
    <source>
        <strain evidence="9">BEI247</strain>
    </source>
</reference>
<dbReference type="InterPro" id="IPR002052">
    <property type="entry name" value="DNA_methylase_N6_adenine_CS"/>
</dbReference>
<dbReference type="Proteomes" id="UP000287563">
    <property type="component" value="Unassembled WGS sequence"/>
</dbReference>
<dbReference type="SUPFAM" id="SSF53335">
    <property type="entry name" value="S-adenosyl-L-methionine-dependent methyltransferases"/>
    <property type="match status" value="1"/>
</dbReference>
<evidence type="ECO:0000256" key="5">
    <source>
        <dbReference type="ARBA" id="ARBA00022691"/>
    </source>
</evidence>
<dbReference type="PANTHER" id="PTHR13370:SF3">
    <property type="entry name" value="TRNA (GUANINE(10)-N2)-METHYLTRANSFERASE HOMOLOG"/>
    <property type="match status" value="1"/>
</dbReference>
<dbReference type="RefSeq" id="WP_128784647.1">
    <property type="nucleotide sequence ID" value="NZ_JAKJSG010000091.1"/>
</dbReference>
<dbReference type="InterPro" id="IPR002941">
    <property type="entry name" value="DNA_methylase_N4/N6"/>
</dbReference>
<dbReference type="Pfam" id="PF01555">
    <property type="entry name" value="N6_N4_Mtase"/>
    <property type="match status" value="1"/>
</dbReference>
<protein>
    <recommendedName>
        <fullName evidence="2">site-specific DNA-methyltransferase (adenine-specific)</fullName>
        <ecNumber evidence="2">2.1.1.72</ecNumber>
    </recommendedName>
</protein>